<evidence type="ECO:0000313" key="1">
    <source>
        <dbReference type="EMBL" id="KAK3670458.1"/>
    </source>
</evidence>
<comment type="caution">
    <text evidence="1">The sequence shown here is derived from an EMBL/GenBank/DDBJ whole genome shotgun (WGS) entry which is preliminary data.</text>
</comment>
<organism evidence="1 2">
    <name type="scientific">Recurvomyces mirabilis</name>
    <dbReference type="NCBI Taxonomy" id="574656"/>
    <lineage>
        <taxon>Eukaryota</taxon>
        <taxon>Fungi</taxon>
        <taxon>Dikarya</taxon>
        <taxon>Ascomycota</taxon>
        <taxon>Pezizomycotina</taxon>
        <taxon>Dothideomycetes</taxon>
        <taxon>Dothideomycetidae</taxon>
        <taxon>Mycosphaerellales</taxon>
        <taxon>Teratosphaeriaceae</taxon>
        <taxon>Recurvomyces</taxon>
    </lineage>
</organism>
<dbReference type="EMBL" id="JAUTXT010000056">
    <property type="protein sequence ID" value="KAK3670458.1"/>
    <property type="molecule type" value="Genomic_DNA"/>
</dbReference>
<reference evidence="1" key="1">
    <citation type="submission" date="2023-07" db="EMBL/GenBank/DDBJ databases">
        <title>Black Yeasts Isolated from many extreme environments.</title>
        <authorList>
            <person name="Coleine C."/>
            <person name="Stajich J.E."/>
            <person name="Selbmann L."/>
        </authorList>
    </citation>
    <scope>NUCLEOTIDE SEQUENCE</scope>
    <source>
        <strain evidence="1">CCFEE 5485</strain>
    </source>
</reference>
<dbReference type="Gene3D" id="3.30.710.10">
    <property type="entry name" value="Potassium Channel Kv1.1, Chain A"/>
    <property type="match status" value="1"/>
</dbReference>
<sequence length="254" mass="28682">MFTDLYDGIVTIAAADSDATINVHKGLLFSQSAKLIDRSTHSKSESVQCSRPIANPIISKGFSVRVNGDSQRILNIFRTWLYTGRLRHIETTVAESHPASLRVQKTESLVDWDDTDLANLYAFAGHLKIRHLQNDITTALIAQCERLNHFVTKEAVKIIFADSERSLLAAYAIEERVRGGITQESMPDDLEDWPAPFLAGVMRTTLRHQPRKDAGQMMSPYTTKDACPFHDHRPAPQERESCREKLRALPVYLH</sequence>
<evidence type="ECO:0008006" key="3">
    <source>
        <dbReference type="Google" id="ProtNLM"/>
    </source>
</evidence>
<dbReference type="AlphaFoldDB" id="A0AAE0TS02"/>
<gene>
    <name evidence="1" type="ORF">LTR78_009699</name>
</gene>
<proteinExistence type="predicted"/>
<accession>A0AAE0TS02</accession>
<dbReference type="InterPro" id="IPR011333">
    <property type="entry name" value="SKP1/BTB/POZ_sf"/>
</dbReference>
<name>A0AAE0TS02_9PEZI</name>
<dbReference type="Proteomes" id="UP001274830">
    <property type="component" value="Unassembled WGS sequence"/>
</dbReference>
<protein>
    <recommendedName>
        <fullName evidence="3">BTB domain-containing protein</fullName>
    </recommendedName>
</protein>
<evidence type="ECO:0000313" key="2">
    <source>
        <dbReference type="Proteomes" id="UP001274830"/>
    </source>
</evidence>
<keyword evidence="2" id="KW-1185">Reference proteome</keyword>